<dbReference type="InterPro" id="IPR036695">
    <property type="entry name" value="Arg-tRNA-synth_N_sf"/>
</dbReference>
<evidence type="ECO:0000256" key="8">
    <source>
        <dbReference type="ARBA" id="ARBA00022917"/>
    </source>
</evidence>
<dbReference type="Pfam" id="PF00750">
    <property type="entry name" value="tRNA-synt_1d"/>
    <property type="match status" value="1"/>
</dbReference>
<evidence type="ECO:0000256" key="3">
    <source>
        <dbReference type="ARBA" id="ARBA00011245"/>
    </source>
</evidence>
<dbReference type="SMART" id="SM01016">
    <property type="entry name" value="Arg_tRNA_synt_N"/>
    <property type="match status" value="1"/>
</dbReference>
<organism evidence="15 16">
    <name type="scientific">Corynebacterium otitidis ATCC 51513</name>
    <dbReference type="NCBI Taxonomy" id="883169"/>
    <lineage>
        <taxon>Bacteria</taxon>
        <taxon>Bacillati</taxon>
        <taxon>Actinomycetota</taxon>
        <taxon>Actinomycetes</taxon>
        <taxon>Mycobacteriales</taxon>
        <taxon>Corynebacteriaceae</taxon>
        <taxon>Corynebacterium</taxon>
    </lineage>
</organism>
<dbReference type="InterPro" id="IPR008909">
    <property type="entry name" value="DALR_anticod-bd"/>
</dbReference>
<keyword evidence="9 11" id="KW-0030">Aminoacyl-tRNA synthetase</keyword>
<evidence type="ECO:0000256" key="12">
    <source>
        <dbReference type="RuleBase" id="RU363038"/>
    </source>
</evidence>
<dbReference type="NCBIfam" id="TIGR00456">
    <property type="entry name" value="argS"/>
    <property type="match status" value="1"/>
</dbReference>
<dbReference type="Gene3D" id="3.30.1360.70">
    <property type="entry name" value="Arginyl tRNA synthetase N-terminal domain"/>
    <property type="match status" value="1"/>
</dbReference>
<keyword evidence="8 11" id="KW-0648">Protein biosynthesis</keyword>
<keyword evidence="6 11" id="KW-0547">Nucleotide-binding</keyword>
<reference evidence="15 16" key="1">
    <citation type="journal article" date="2012" name="J. Bacteriol.">
        <title>Draft Genome Sequence of Turicella otitidis ATCC 51513, Isolated from Middle Ear Fluid from a Child with Otitis Media.</title>
        <authorList>
            <person name="Brinkrolf K."/>
            <person name="Schneider J."/>
            <person name="Knecht M."/>
            <person name="Ruckert C."/>
            <person name="Tauch A."/>
        </authorList>
    </citation>
    <scope>NUCLEOTIDE SEQUENCE [LARGE SCALE GENOMIC DNA]</scope>
    <source>
        <strain evidence="15 16">ATCC 51513</strain>
    </source>
</reference>
<evidence type="ECO:0000256" key="2">
    <source>
        <dbReference type="ARBA" id="ARBA00005594"/>
    </source>
</evidence>
<dbReference type="SUPFAM" id="SSF55190">
    <property type="entry name" value="Arginyl-tRNA synthetase (ArgRS), N-terminal 'additional' domain"/>
    <property type="match status" value="1"/>
</dbReference>
<feature type="domain" description="Arginyl tRNA synthetase N-terminal" evidence="14">
    <location>
        <begin position="77"/>
        <end position="166"/>
    </location>
</feature>
<comment type="subcellular location">
    <subcellularLocation>
        <location evidence="1 11">Cytoplasm</location>
    </subcellularLocation>
</comment>
<evidence type="ECO:0000256" key="5">
    <source>
        <dbReference type="ARBA" id="ARBA00022598"/>
    </source>
</evidence>
<comment type="catalytic activity">
    <reaction evidence="10 11">
        <text>tRNA(Arg) + L-arginine + ATP = L-arginyl-tRNA(Arg) + AMP + diphosphate</text>
        <dbReference type="Rhea" id="RHEA:20301"/>
        <dbReference type="Rhea" id="RHEA-COMP:9658"/>
        <dbReference type="Rhea" id="RHEA-COMP:9673"/>
        <dbReference type="ChEBI" id="CHEBI:30616"/>
        <dbReference type="ChEBI" id="CHEBI:32682"/>
        <dbReference type="ChEBI" id="CHEBI:33019"/>
        <dbReference type="ChEBI" id="CHEBI:78442"/>
        <dbReference type="ChEBI" id="CHEBI:78513"/>
        <dbReference type="ChEBI" id="CHEBI:456215"/>
        <dbReference type="EC" id="6.1.1.19"/>
    </reaction>
</comment>
<dbReference type="CDD" id="cd00671">
    <property type="entry name" value="ArgRS_core"/>
    <property type="match status" value="1"/>
</dbReference>
<dbReference type="GO" id="GO:0005737">
    <property type="term" value="C:cytoplasm"/>
    <property type="evidence" value="ECO:0007669"/>
    <property type="project" value="UniProtKB-SubCell"/>
</dbReference>
<dbReference type="InterPro" id="IPR035684">
    <property type="entry name" value="ArgRS_core"/>
</dbReference>
<evidence type="ECO:0000256" key="10">
    <source>
        <dbReference type="ARBA" id="ARBA00049339"/>
    </source>
</evidence>
<dbReference type="GO" id="GO:0006420">
    <property type="term" value="P:arginyl-tRNA aminoacylation"/>
    <property type="evidence" value="ECO:0007669"/>
    <property type="project" value="UniProtKB-UniRule"/>
</dbReference>
<dbReference type="PANTHER" id="PTHR11956:SF5">
    <property type="entry name" value="ARGININE--TRNA LIGASE, CYTOPLASMIC"/>
    <property type="match status" value="1"/>
</dbReference>
<dbReference type="PRINTS" id="PR01038">
    <property type="entry name" value="TRNASYNTHARG"/>
</dbReference>
<dbReference type="GO" id="GO:0004814">
    <property type="term" value="F:arginine-tRNA ligase activity"/>
    <property type="evidence" value="ECO:0007669"/>
    <property type="project" value="UniProtKB-UniRule"/>
</dbReference>
<dbReference type="Gene3D" id="3.40.50.620">
    <property type="entry name" value="HUPs"/>
    <property type="match status" value="1"/>
</dbReference>
<proteinExistence type="inferred from homology"/>
<protein>
    <recommendedName>
        <fullName evidence="11">Arginine--tRNA ligase</fullName>
        <ecNumber evidence="11">6.1.1.19</ecNumber>
    </recommendedName>
    <alternativeName>
        <fullName evidence="11">Arginyl-tRNA synthetase</fullName>
        <shortName evidence="11">ArgRS</shortName>
    </alternativeName>
</protein>
<evidence type="ECO:0000259" key="13">
    <source>
        <dbReference type="SMART" id="SM00836"/>
    </source>
</evidence>
<keyword evidence="4 11" id="KW-0963">Cytoplasm</keyword>
<comment type="similarity">
    <text evidence="2 11 12">Belongs to the class-I aminoacyl-tRNA synthetase family.</text>
</comment>
<evidence type="ECO:0000256" key="6">
    <source>
        <dbReference type="ARBA" id="ARBA00022741"/>
    </source>
</evidence>
<gene>
    <name evidence="11 15" type="primary">argS</name>
    <name evidence="15" type="ORF">BN46_0608</name>
</gene>
<dbReference type="InterPro" id="IPR001278">
    <property type="entry name" value="Arg-tRNA-ligase"/>
</dbReference>
<evidence type="ECO:0000256" key="7">
    <source>
        <dbReference type="ARBA" id="ARBA00022840"/>
    </source>
</evidence>
<dbReference type="AlphaFoldDB" id="I7LBS8"/>
<evidence type="ECO:0000313" key="16">
    <source>
        <dbReference type="Proteomes" id="UP000011016"/>
    </source>
</evidence>
<dbReference type="Proteomes" id="UP000011016">
    <property type="component" value="Unassembled WGS sequence"/>
</dbReference>
<keyword evidence="5 11" id="KW-0436">Ligase</keyword>
<dbReference type="FunFam" id="1.10.730.10:FF:000008">
    <property type="entry name" value="Arginine--tRNA ligase"/>
    <property type="match status" value="1"/>
</dbReference>
<dbReference type="PANTHER" id="PTHR11956">
    <property type="entry name" value="ARGINYL-TRNA SYNTHETASE"/>
    <property type="match status" value="1"/>
</dbReference>
<evidence type="ECO:0000313" key="15">
    <source>
        <dbReference type="EMBL" id="CCI83344.1"/>
    </source>
</evidence>
<feature type="short sequence motif" description="'HIGH' region" evidence="11">
    <location>
        <begin position="203"/>
        <end position="213"/>
    </location>
</feature>
<dbReference type="InterPro" id="IPR014729">
    <property type="entry name" value="Rossmann-like_a/b/a_fold"/>
</dbReference>
<dbReference type="HAMAP" id="MF_00123">
    <property type="entry name" value="Arg_tRNA_synth"/>
    <property type="match status" value="1"/>
</dbReference>
<dbReference type="InterPro" id="IPR005148">
    <property type="entry name" value="Arg-tRNA-synth_N"/>
</dbReference>
<comment type="subunit">
    <text evidence="3 11">Monomer.</text>
</comment>
<dbReference type="Gene3D" id="1.10.730.10">
    <property type="entry name" value="Isoleucyl-tRNA Synthetase, Domain 1"/>
    <property type="match status" value="1"/>
</dbReference>
<dbReference type="InterPro" id="IPR009080">
    <property type="entry name" value="tRNAsynth_Ia_anticodon-bd"/>
</dbReference>
<dbReference type="PROSITE" id="PS00178">
    <property type="entry name" value="AA_TRNA_LIGASE_I"/>
    <property type="match status" value="1"/>
</dbReference>
<dbReference type="SUPFAM" id="SSF52374">
    <property type="entry name" value="Nucleotidylyl transferase"/>
    <property type="match status" value="1"/>
</dbReference>
<evidence type="ECO:0000259" key="14">
    <source>
        <dbReference type="SMART" id="SM01016"/>
    </source>
</evidence>
<comment type="caution">
    <text evidence="15">The sequence shown here is derived from an EMBL/GenBank/DDBJ whole genome shotgun (WGS) entry which is preliminary data.</text>
</comment>
<evidence type="ECO:0000256" key="11">
    <source>
        <dbReference type="HAMAP-Rule" id="MF_00123"/>
    </source>
</evidence>
<evidence type="ECO:0000256" key="4">
    <source>
        <dbReference type="ARBA" id="ARBA00022490"/>
    </source>
</evidence>
<name>I7LBS8_9CORY</name>
<dbReference type="SMART" id="SM00836">
    <property type="entry name" value="DALR_1"/>
    <property type="match status" value="1"/>
</dbReference>
<feature type="domain" description="DALR anticodon binding" evidence="13">
    <location>
        <begin position="502"/>
        <end position="623"/>
    </location>
</feature>
<evidence type="ECO:0000256" key="9">
    <source>
        <dbReference type="ARBA" id="ARBA00023146"/>
    </source>
</evidence>
<dbReference type="Pfam" id="PF05746">
    <property type="entry name" value="DALR_1"/>
    <property type="match status" value="1"/>
</dbReference>
<dbReference type="EC" id="6.1.1.19" evidence="11"/>
<dbReference type="InterPro" id="IPR001412">
    <property type="entry name" value="aa-tRNA-synth_I_CS"/>
</dbReference>
<dbReference type="Pfam" id="PF03485">
    <property type="entry name" value="Arg_tRNA_synt_N"/>
    <property type="match status" value="1"/>
</dbReference>
<accession>I7LBS8</accession>
<dbReference type="SUPFAM" id="SSF47323">
    <property type="entry name" value="Anticodon-binding domain of a subclass of class I aminoacyl-tRNA synthetases"/>
    <property type="match status" value="1"/>
</dbReference>
<dbReference type="EMBL" id="CAJZ01000093">
    <property type="protein sequence ID" value="CCI83344.1"/>
    <property type="molecule type" value="Genomic_DNA"/>
</dbReference>
<sequence length="623" mass="67074">MGSAAGEVIGRIMLAAPRRTGNGFSFPIKTVSGRPEPPGAATRAGAPGAWLYTCPDCPGQRRWGRGRSLRFGAMTPKTLAELIARHARAQLKAHDLDPDAVAEPVTVERPRNPEHGDYATNVALKTAKRAGTNPRELAGWLTEALGGEDGIAEATVAGPGFVNIRLAADAQGEIVRQILSEGQRFGALDLYDGQRFNLEFVSANPTGPIHLGGARWAAVGDALGRVFEHAGAEVTREYYFNDHGTQIDRFAASLLAAARGEPTPENGYGGAYIGEIARAVMEKRPGVEELPDEEATEAFRADGVEMMFDHIKSSLHEFGTDFDVFFHENSLFESGAVDRAIQTLKDNGSLYEADGAWWLRSTEHGDDKDRVVIKSDGNAAYIAGDIAYVADKIERGHDLCIYMLGADHHGYVSRLKAAAVALGYRAEQVEVLIGQLVNLVRDGKPVRMSKRAGTVVTLDDLVEAIGVDGARYALIRSSVDVSLDIDLDLWASQSAENPVYYVQYGHARLCSLARKAEGTGIEDVEPDLGLLDGEREGELIRTLGEFPDVVKAAATLREPHRIARFAEALAGAFHRFYDTSPILPRGGEEPGALHAARFALATATRSVLATALGLLGVTAPERM</sequence>
<dbReference type="GO" id="GO:0005524">
    <property type="term" value="F:ATP binding"/>
    <property type="evidence" value="ECO:0007669"/>
    <property type="project" value="UniProtKB-UniRule"/>
</dbReference>
<dbReference type="FunFam" id="3.40.50.620:FF:000062">
    <property type="entry name" value="Arginine--tRNA ligase"/>
    <property type="match status" value="1"/>
</dbReference>
<keyword evidence="7 11" id="KW-0067">ATP-binding</keyword>
<evidence type="ECO:0000256" key="1">
    <source>
        <dbReference type="ARBA" id="ARBA00004496"/>
    </source>
</evidence>